<dbReference type="EMBL" id="CP020814">
    <property type="protein sequence ID" value="ARK31941.1"/>
    <property type="molecule type" value="Genomic_DNA"/>
</dbReference>
<keyword evidence="1" id="KW-1133">Transmembrane helix</keyword>
<dbReference type="Proteomes" id="UP000193006">
    <property type="component" value="Chromosome"/>
</dbReference>
<dbReference type="KEGG" id="bkw:BkAM31D_20010"/>
<name>A0A1X9MJW7_9BACI</name>
<evidence type="ECO:0000313" key="3">
    <source>
        <dbReference type="Proteomes" id="UP000193006"/>
    </source>
</evidence>
<evidence type="ECO:0000313" key="2">
    <source>
        <dbReference type="EMBL" id="ARK31941.1"/>
    </source>
</evidence>
<protein>
    <submittedName>
        <fullName evidence="2">Uncharacterized protein</fullName>
    </submittedName>
</protein>
<keyword evidence="1" id="KW-0812">Transmembrane</keyword>
<reference evidence="2 3" key="1">
    <citation type="submission" date="2017-04" db="EMBL/GenBank/DDBJ databases">
        <title>Bacillus krulwichiae AM31D Genome sequencing and assembly.</title>
        <authorList>
            <person name="Krulwich T.A."/>
            <person name="Anastor L."/>
            <person name="Ehrlich R."/>
            <person name="Ehrlich G.D."/>
            <person name="Janto B."/>
        </authorList>
    </citation>
    <scope>NUCLEOTIDE SEQUENCE [LARGE SCALE GENOMIC DNA]</scope>
    <source>
        <strain evidence="2 3">AM31D</strain>
    </source>
</reference>
<keyword evidence="3" id="KW-1185">Reference proteome</keyword>
<feature type="transmembrane region" description="Helical" evidence="1">
    <location>
        <begin position="21"/>
        <end position="41"/>
    </location>
</feature>
<accession>A0A1X9MJW7</accession>
<gene>
    <name evidence="2" type="ORF">BkAM31D_20010</name>
</gene>
<organism evidence="2 3">
    <name type="scientific">Halalkalibacter krulwichiae</name>
    <dbReference type="NCBI Taxonomy" id="199441"/>
    <lineage>
        <taxon>Bacteria</taxon>
        <taxon>Bacillati</taxon>
        <taxon>Bacillota</taxon>
        <taxon>Bacilli</taxon>
        <taxon>Bacillales</taxon>
        <taxon>Bacillaceae</taxon>
        <taxon>Halalkalibacter</taxon>
    </lineage>
</organism>
<evidence type="ECO:0000256" key="1">
    <source>
        <dbReference type="SAM" id="Phobius"/>
    </source>
</evidence>
<proteinExistence type="predicted"/>
<keyword evidence="1" id="KW-0472">Membrane</keyword>
<dbReference type="AlphaFoldDB" id="A0A1X9MJW7"/>
<sequence length="277" mass="31823">MRKTGSIQFTLMNEVANMKTSTKVILALLVGSILLNGFIIVQMTQINQQLNNTVTSQLDWIESQVSSVEYSLSELEQRDQWVRDIQFSYGQQPTSPRKLLIDVSFTLSEAEKEASFSFLYRKNDGKWIEAKANQLSALSYETTIELDPAVEYSYQIIEEGTRSRGSEVGVIPYEVYKPTSISIGYGWSTNGSSEITGYELYVDQYETEDDLYQVDKIYVLITREGNQERKPLQLRRDKGNERSWFVEFSGEEHTTAQIEVHYQNGYVEVIEADLETF</sequence>